<feature type="domain" description="FAM171 N-terminal" evidence="10">
    <location>
        <begin position="122"/>
        <end position="376"/>
    </location>
</feature>
<dbReference type="PANTHER" id="PTHR31626">
    <property type="entry name" value="SUSHI DOMAIN-CONTAINING PROTEIN"/>
    <property type="match status" value="1"/>
</dbReference>
<evidence type="ECO:0000256" key="6">
    <source>
        <dbReference type="ARBA" id="ARBA00023136"/>
    </source>
</evidence>
<dbReference type="Proteomes" id="UP000265180">
    <property type="component" value="Chromosome 19"/>
</dbReference>
<feature type="compositionally biased region" description="Low complexity" evidence="8">
    <location>
        <begin position="851"/>
        <end position="873"/>
    </location>
</feature>
<keyword evidence="3 9" id="KW-0812">Transmembrane</keyword>
<dbReference type="InterPro" id="IPR048530">
    <property type="entry name" value="FAM171_N"/>
</dbReference>
<evidence type="ECO:0000256" key="2">
    <source>
        <dbReference type="ARBA" id="ARBA00006818"/>
    </source>
</evidence>
<evidence type="ECO:0000256" key="4">
    <source>
        <dbReference type="ARBA" id="ARBA00022729"/>
    </source>
</evidence>
<dbReference type="Pfam" id="PF10577">
    <property type="entry name" value="FAM171A1-2-B_N"/>
    <property type="match status" value="1"/>
</dbReference>
<dbReference type="Pfam" id="PF20771">
    <property type="entry name" value="FAM171A1-2-B_C"/>
    <property type="match status" value="1"/>
</dbReference>
<keyword evidence="4" id="KW-0732">Signal</keyword>
<dbReference type="InterPro" id="IPR018890">
    <property type="entry name" value="FAM171"/>
</dbReference>
<protein>
    <submittedName>
        <fullName evidence="12">Family with sequence similarity 171 member A2</fullName>
    </submittedName>
</protein>
<organism evidence="12 13">
    <name type="scientific">Oryzias latipes</name>
    <name type="common">Japanese rice fish</name>
    <name type="synonym">Japanese killifish</name>
    <dbReference type="NCBI Taxonomy" id="8090"/>
    <lineage>
        <taxon>Eukaryota</taxon>
        <taxon>Metazoa</taxon>
        <taxon>Chordata</taxon>
        <taxon>Craniata</taxon>
        <taxon>Vertebrata</taxon>
        <taxon>Euteleostomi</taxon>
        <taxon>Actinopterygii</taxon>
        <taxon>Neopterygii</taxon>
        <taxon>Teleostei</taxon>
        <taxon>Neoteleostei</taxon>
        <taxon>Acanthomorphata</taxon>
        <taxon>Ovalentaria</taxon>
        <taxon>Atherinomorphae</taxon>
        <taxon>Beloniformes</taxon>
        <taxon>Adrianichthyidae</taxon>
        <taxon>Oryziinae</taxon>
        <taxon>Oryzias</taxon>
    </lineage>
</organism>
<feature type="region of interest" description="Disordered" evidence="8">
    <location>
        <begin position="777"/>
        <end position="913"/>
    </location>
</feature>
<keyword evidence="5 9" id="KW-1133">Transmembrane helix</keyword>
<evidence type="ECO:0000256" key="1">
    <source>
        <dbReference type="ARBA" id="ARBA00004479"/>
    </source>
</evidence>
<evidence type="ECO:0000259" key="10">
    <source>
        <dbReference type="Pfam" id="PF10577"/>
    </source>
</evidence>
<feature type="compositionally biased region" description="Basic residues" evidence="8">
    <location>
        <begin position="657"/>
        <end position="666"/>
    </location>
</feature>
<evidence type="ECO:0000313" key="12">
    <source>
        <dbReference type="Ensembl" id="ENSORLP00020016481.1"/>
    </source>
</evidence>
<feature type="region of interest" description="Disordered" evidence="8">
    <location>
        <begin position="21"/>
        <end position="45"/>
    </location>
</feature>
<feature type="region of interest" description="Disordered" evidence="8">
    <location>
        <begin position="635"/>
        <end position="696"/>
    </location>
</feature>
<evidence type="ECO:0000256" key="9">
    <source>
        <dbReference type="SAM" id="Phobius"/>
    </source>
</evidence>
<feature type="transmembrane region" description="Helical" evidence="9">
    <location>
        <begin position="396"/>
        <end position="420"/>
    </location>
</feature>
<comment type="subcellular location">
    <subcellularLocation>
        <location evidence="1">Membrane</location>
        <topology evidence="1">Single-pass type I membrane protein</topology>
    </subcellularLocation>
</comment>
<proteinExistence type="inferred from homology"/>
<evidence type="ECO:0000256" key="8">
    <source>
        <dbReference type="SAM" id="MobiDB-lite"/>
    </source>
</evidence>
<feature type="compositionally biased region" description="Basic and acidic residues" evidence="8">
    <location>
        <begin position="782"/>
        <end position="798"/>
    </location>
</feature>
<feature type="compositionally biased region" description="Polar residues" evidence="8">
    <location>
        <begin position="463"/>
        <end position="478"/>
    </location>
</feature>
<reference evidence="12" key="3">
    <citation type="submission" date="2025-08" db="UniProtKB">
        <authorList>
            <consortium name="Ensembl"/>
        </authorList>
    </citation>
    <scope>IDENTIFICATION</scope>
    <source>
        <strain evidence="12">HNI</strain>
    </source>
</reference>
<reference key="1">
    <citation type="journal article" date="2007" name="Nature">
        <title>The medaka draft genome and insights into vertebrate genome evolution.</title>
        <authorList>
            <person name="Kasahara M."/>
            <person name="Naruse K."/>
            <person name="Sasaki S."/>
            <person name="Nakatani Y."/>
            <person name="Qu W."/>
            <person name="Ahsan B."/>
            <person name="Yamada T."/>
            <person name="Nagayasu Y."/>
            <person name="Doi K."/>
            <person name="Kasai Y."/>
            <person name="Jindo T."/>
            <person name="Kobayashi D."/>
            <person name="Shimada A."/>
            <person name="Toyoda A."/>
            <person name="Kuroki Y."/>
            <person name="Fujiyama A."/>
            <person name="Sasaki T."/>
            <person name="Shimizu A."/>
            <person name="Asakawa S."/>
            <person name="Shimizu N."/>
            <person name="Hashimoto S."/>
            <person name="Yang J."/>
            <person name="Lee Y."/>
            <person name="Matsushima K."/>
            <person name="Sugano S."/>
            <person name="Sakaizumi M."/>
            <person name="Narita T."/>
            <person name="Ohishi K."/>
            <person name="Haga S."/>
            <person name="Ohta F."/>
            <person name="Nomoto H."/>
            <person name="Nogata K."/>
            <person name="Morishita T."/>
            <person name="Endo T."/>
            <person name="Shin-I T."/>
            <person name="Takeda H."/>
            <person name="Morishita S."/>
            <person name="Kohara Y."/>
        </authorList>
    </citation>
    <scope>NUCLEOTIDE SEQUENCE [LARGE SCALE GENOMIC DNA]</scope>
    <source>
        <strain>Hd-rR</strain>
    </source>
</reference>
<dbReference type="PANTHER" id="PTHR31626:SF3">
    <property type="entry name" value="PROTEIN FAM171A2"/>
    <property type="match status" value="1"/>
</dbReference>
<name>A0A3P9L752_ORYLA</name>
<evidence type="ECO:0000256" key="5">
    <source>
        <dbReference type="ARBA" id="ARBA00022989"/>
    </source>
</evidence>
<evidence type="ECO:0000256" key="7">
    <source>
        <dbReference type="ARBA" id="ARBA00023180"/>
    </source>
</evidence>
<feature type="compositionally biased region" description="Basic and acidic residues" evidence="8">
    <location>
        <begin position="891"/>
        <end position="905"/>
    </location>
</feature>
<evidence type="ECO:0000259" key="11">
    <source>
        <dbReference type="Pfam" id="PF20771"/>
    </source>
</evidence>
<reference evidence="12 13" key="2">
    <citation type="submission" date="2017-04" db="EMBL/GenBank/DDBJ databases">
        <title>CpG methylation of centromeres and impact of large insertions on vertebrate speciation.</title>
        <authorList>
            <person name="Ichikawa K."/>
            <person name="Yoshimura J."/>
            <person name="Morishita S."/>
        </authorList>
    </citation>
    <scope>NUCLEOTIDE SEQUENCE</scope>
    <source>
        <strain evidence="12 13">HNI</strain>
    </source>
</reference>
<dbReference type="AlphaFoldDB" id="A0A3P9L752"/>
<feature type="compositionally biased region" description="Basic and acidic residues" evidence="8">
    <location>
        <begin position="637"/>
        <end position="651"/>
    </location>
</feature>
<dbReference type="GO" id="GO:0016020">
    <property type="term" value="C:membrane"/>
    <property type="evidence" value="ECO:0007669"/>
    <property type="project" value="UniProtKB-SubCell"/>
</dbReference>
<evidence type="ECO:0000256" key="3">
    <source>
        <dbReference type="ARBA" id="ARBA00022692"/>
    </source>
</evidence>
<dbReference type="Ensembl" id="ENSORLT00020024768.1">
    <property type="protein sequence ID" value="ENSORLP00020016481.1"/>
    <property type="gene ID" value="ENSORLG00020017503.1"/>
</dbReference>
<keyword evidence="6 9" id="KW-0472">Membrane</keyword>
<dbReference type="InterPro" id="IPR049175">
    <property type="entry name" value="FAM171_C"/>
</dbReference>
<feature type="compositionally biased region" description="Basic and acidic residues" evidence="8">
    <location>
        <begin position="532"/>
        <end position="547"/>
    </location>
</feature>
<evidence type="ECO:0000313" key="13">
    <source>
        <dbReference type="Proteomes" id="UP000265180"/>
    </source>
</evidence>
<feature type="compositionally biased region" description="Low complexity" evidence="8">
    <location>
        <begin position="667"/>
        <end position="676"/>
    </location>
</feature>
<accession>A0A3P9L752</accession>
<reference evidence="12" key="4">
    <citation type="submission" date="2025-09" db="UniProtKB">
        <authorList>
            <consortium name="Ensembl"/>
        </authorList>
    </citation>
    <scope>IDENTIFICATION</scope>
    <source>
        <strain evidence="12">HNI</strain>
    </source>
</reference>
<keyword evidence="7" id="KW-0325">Glycoprotein</keyword>
<comment type="similarity">
    <text evidence="2">Belongs to the FAM171 family.</text>
</comment>
<feature type="region of interest" description="Disordered" evidence="8">
    <location>
        <begin position="460"/>
        <end position="596"/>
    </location>
</feature>
<sequence length="913" mass="100165">MSPARFLFLPAEGVVVNISDNKNKANPPSPFPPPKACAHTHTHGRGVRRRRAAASRLLDAHRCALFSGGTRRIGAQDHGLPAGDVAARMLPNRVRLLLLLASVCTVWEALAKSVPDQGAFEVQIKVQVFDNSDLSPLADAQVNVHGNKTLLASGRAGSDGVVRVSFLYRTSSWVIITAAKRDYVTNSVPWHSSRIPLYASVSLYLLVQRPGTLILYEDVLQVLSGSPGTHNQPLVQLQRKSLQLPSTSNYTALSAALTTARSQYEIGGFPFLLGQDTNSSGAETGWADLTALAVVSVELYDKDGSAVRVSDPIHVSVPLPSDTRNRMATSVPVWLYQPTSGLWVRNGTGYIKKDGNQFVWNVVVPQMGYWLAAFPSSSGFSLSHPGLRDITTYHTLFLLCILASLALLVLILLCVLLYYCRRRCLKPRRQQGKPHMSNLNGAKRDQGTSTSRLNLICGGHAESGSSNDKSELSPSRDYQSSREDLTKQVPAHMLRHTKGKNASTSQRGESFPMKVTRATETNNLDNPLLSEEYNRSYSPKEGKDLEYHKHHNDNRGYSSDPPSPPRFQGYVPSQSDKPPEYSAAAADSIARPTSLNTQPGQIIFCSSIDQMKENMYRSMVPTLVIPAHYMRIPSEFSSKDGKDQKDQDKDAQMGGGQHHHHHHHSQKQGQQQQQQGGSQGDDSEEPSWASDSSGGAVTIPVLFNDSTMAQMNGELQALTEKKLLELGVKQHPRAWFISLDGRANAHVRHSYIEAGNDLSGGGFGSGSSIAQRDINLEPPLESQERKSGANRKVKEERWGTGGRKGLGVPSSGGKSYSKLAYPDHSEPSSIEGRPVSPEENSLTPLLDEGASSRGSTITRRGRSRVNSSRSSNSENRRDSMTSPEDDPEDKDENKKSPWQKIEDRPLMVFHPRK</sequence>
<feature type="domain" description="FAM171 C-terminal" evidence="11">
    <location>
        <begin position="469"/>
        <end position="910"/>
    </location>
</feature>